<accession>A0ABQ5HCS2</accession>
<dbReference type="InterPro" id="IPR005049">
    <property type="entry name" value="STL-like"/>
</dbReference>
<sequence>MYSPEWAGLPPFRGWTHSLPRLDSFPFAADSLPSEAGLSPLRGWTPSLPQLDSFPFAVGLLPFRSWTVSSVETGSDEPVRKRPSNVVTTETSVENVTLKKQCHSSFGDPIATNVSGNSMKGFWTEKDVKFAAAWVRDLIAVGYLQPRLMTLELHRPRAAIGHGDRKDFVPQKLPSVHLGVEETEQIFKAVVILSEKRNGELAVELPVQTYSSTSRKCRRPPQIETSIALVLPDRDHFCNTFVLLLCRNGPCQGARVQWKFQSEEAACTFVKLGNLLSNFTKVQAASPD</sequence>
<reference evidence="1" key="1">
    <citation type="journal article" date="2022" name="Int. J. Mol. Sci.">
        <title>Draft Genome of Tanacetum Coccineum: Genomic Comparison of Closely Related Tanacetum-Family Plants.</title>
        <authorList>
            <person name="Yamashiro T."/>
            <person name="Shiraishi A."/>
            <person name="Nakayama K."/>
            <person name="Satake H."/>
        </authorList>
    </citation>
    <scope>NUCLEOTIDE SEQUENCE</scope>
</reference>
<evidence type="ECO:0000313" key="2">
    <source>
        <dbReference type="Proteomes" id="UP001151760"/>
    </source>
</evidence>
<evidence type="ECO:0000313" key="1">
    <source>
        <dbReference type="EMBL" id="GJT85603.1"/>
    </source>
</evidence>
<gene>
    <name evidence="1" type="ORF">Tco_1067320</name>
</gene>
<name>A0ABQ5HCS2_9ASTR</name>
<dbReference type="PANTHER" id="PTHR31362">
    <property type="entry name" value="GLYCOSYLTRANSFERASE STELLO1-RELATED"/>
    <property type="match status" value="1"/>
</dbReference>
<reference evidence="1" key="2">
    <citation type="submission" date="2022-01" db="EMBL/GenBank/DDBJ databases">
        <authorList>
            <person name="Yamashiro T."/>
            <person name="Shiraishi A."/>
            <person name="Satake H."/>
            <person name="Nakayama K."/>
        </authorList>
    </citation>
    <scope>NUCLEOTIDE SEQUENCE</scope>
</reference>
<dbReference type="EMBL" id="BQNB010019466">
    <property type="protein sequence ID" value="GJT85603.1"/>
    <property type="molecule type" value="Genomic_DNA"/>
</dbReference>
<proteinExistence type="predicted"/>
<organism evidence="1 2">
    <name type="scientific">Tanacetum coccineum</name>
    <dbReference type="NCBI Taxonomy" id="301880"/>
    <lineage>
        <taxon>Eukaryota</taxon>
        <taxon>Viridiplantae</taxon>
        <taxon>Streptophyta</taxon>
        <taxon>Embryophyta</taxon>
        <taxon>Tracheophyta</taxon>
        <taxon>Spermatophyta</taxon>
        <taxon>Magnoliopsida</taxon>
        <taxon>eudicotyledons</taxon>
        <taxon>Gunneridae</taxon>
        <taxon>Pentapetalae</taxon>
        <taxon>asterids</taxon>
        <taxon>campanulids</taxon>
        <taxon>Asterales</taxon>
        <taxon>Asteraceae</taxon>
        <taxon>Asteroideae</taxon>
        <taxon>Anthemideae</taxon>
        <taxon>Anthemidinae</taxon>
        <taxon>Tanacetum</taxon>
    </lineage>
</organism>
<keyword evidence="2" id="KW-1185">Reference proteome</keyword>
<protein>
    <submittedName>
        <fullName evidence="1">Uncharacterized protein</fullName>
    </submittedName>
</protein>
<dbReference type="PANTHER" id="PTHR31362:SF0">
    <property type="entry name" value="EXOSTOSIN DOMAIN-CONTAINING PROTEIN-RELATED"/>
    <property type="match status" value="1"/>
</dbReference>
<dbReference type="Proteomes" id="UP001151760">
    <property type="component" value="Unassembled WGS sequence"/>
</dbReference>
<comment type="caution">
    <text evidence="1">The sequence shown here is derived from an EMBL/GenBank/DDBJ whole genome shotgun (WGS) entry which is preliminary data.</text>
</comment>